<dbReference type="PANTHER" id="PTHR33494">
    <property type="entry name" value="OS02G0793800 PROTEIN"/>
    <property type="match status" value="1"/>
</dbReference>
<dbReference type="Proteomes" id="UP001172457">
    <property type="component" value="Chromosome 4"/>
</dbReference>
<reference evidence="2" key="1">
    <citation type="submission" date="2023-03" db="EMBL/GenBank/DDBJ databases">
        <title>Chromosome-scale reference genome and RAD-based genetic map of yellow starthistle (Centaurea solstitialis) reveal putative structural variation and QTLs associated with invader traits.</title>
        <authorList>
            <person name="Reatini B."/>
            <person name="Cang F.A."/>
            <person name="Jiang Q."/>
            <person name="Mckibben M.T.W."/>
            <person name="Barker M.S."/>
            <person name="Rieseberg L.H."/>
            <person name="Dlugosch K.M."/>
        </authorList>
    </citation>
    <scope>NUCLEOTIDE SEQUENCE</scope>
    <source>
        <strain evidence="2">CAN-66</strain>
        <tissue evidence="2">Leaf</tissue>
    </source>
</reference>
<evidence type="ECO:0000313" key="3">
    <source>
        <dbReference type="Proteomes" id="UP001172457"/>
    </source>
</evidence>
<sequence length="402" mass="45955">MRCDNNQNLYSNWEHNGDFDHHYALSASETFQGSSNNGGIVSASSNLNIHPQGGSPLGLSLRKSTSLINLVEMTLSQERQQKKVEKLKASNFPAAMLQIGSWKTVYKFEQRVSRNEGDLVAKVYYAKKKLVWELLDGPLKSKIEIQWSEISAIRAFMYEGEPGLLELELNQQPQFGREINPQPRKHTQWKQTTDFTQGQASICRRHSVIFPPGVLDKQYEKLLQCDNRLFNLSQQPFPVNNIPFFYHESNACIDYSYTNVYHRSSSQFLGDSDSDLPTAVMRFSYSDEGATRRTNENFERDNSQFQGIPAIPSREQDHFLPYNRHELWNSVQPPQTKTLFGEIASTGYTNGGTSSVDQIYTNSETEPTTWTSASDLYSVPWEPITEDFRGLYGNQPNNLNWT</sequence>
<keyword evidence="3" id="KW-1185">Reference proteome</keyword>
<dbReference type="EMBL" id="JARYMX010000004">
    <property type="protein sequence ID" value="KAJ9552572.1"/>
    <property type="molecule type" value="Genomic_DNA"/>
</dbReference>
<dbReference type="Pfam" id="PF24818">
    <property type="entry name" value="PH_TRF2_HOY1"/>
    <property type="match status" value="1"/>
</dbReference>
<evidence type="ECO:0000313" key="2">
    <source>
        <dbReference type="EMBL" id="KAJ9552572.1"/>
    </source>
</evidence>
<dbReference type="AlphaFoldDB" id="A0AA38W9Z1"/>
<dbReference type="PANTHER" id="PTHR33494:SF5">
    <property type="entry name" value="F10A16.6 PROTEIN"/>
    <property type="match status" value="1"/>
</dbReference>
<protein>
    <recommendedName>
        <fullName evidence="1">TRF2/HOY1 PH-like domain-containing protein</fullName>
    </recommendedName>
</protein>
<dbReference type="InterPro" id="IPR057939">
    <property type="entry name" value="TRF2_HOY1_PH"/>
</dbReference>
<organism evidence="2 3">
    <name type="scientific">Centaurea solstitialis</name>
    <name type="common">yellow star-thistle</name>
    <dbReference type="NCBI Taxonomy" id="347529"/>
    <lineage>
        <taxon>Eukaryota</taxon>
        <taxon>Viridiplantae</taxon>
        <taxon>Streptophyta</taxon>
        <taxon>Embryophyta</taxon>
        <taxon>Tracheophyta</taxon>
        <taxon>Spermatophyta</taxon>
        <taxon>Magnoliopsida</taxon>
        <taxon>eudicotyledons</taxon>
        <taxon>Gunneridae</taxon>
        <taxon>Pentapetalae</taxon>
        <taxon>asterids</taxon>
        <taxon>campanulids</taxon>
        <taxon>Asterales</taxon>
        <taxon>Asteraceae</taxon>
        <taxon>Carduoideae</taxon>
        <taxon>Cardueae</taxon>
        <taxon>Centaureinae</taxon>
        <taxon>Centaurea</taxon>
    </lineage>
</organism>
<feature type="domain" description="TRF2/HOY1 PH-like" evidence="1">
    <location>
        <begin position="91"/>
        <end position="216"/>
    </location>
</feature>
<gene>
    <name evidence="2" type="ORF">OSB04_016617</name>
</gene>
<comment type="caution">
    <text evidence="2">The sequence shown here is derived from an EMBL/GenBank/DDBJ whole genome shotgun (WGS) entry which is preliminary data.</text>
</comment>
<evidence type="ECO:0000259" key="1">
    <source>
        <dbReference type="Pfam" id="PF24818"/>
    </source>
</evidence>
<name>A0AA38W9Z1_9ASTR</name>
<accession>A0AA38W9Z1</accession>
<proteinExistence type="predicted"/>